<dbReference type="SMART" id="SM00829">
    <property type="entry name" value="PKS_ER"/>
    <property type="match status" value="1"/>
</dbReference>
<dbReference type="InterPro" id="IPR013154">
    <property type="entry name" value="ADH-like_N"/>
</dbReference>
<dbReference type="PANTHER" id="PTHR45033">
    <property type="match status" value="1"/>
</dbReference>
<gene>
    <name evidence="2" type="ORF">HLUCCX10_04600</name>
</gene>
<dbReference type="GO" id="GO:0016491">
    <property type="term" value="F:oxidoreductase activity"/>
    <property type="evidence" value="ECO:0007669"/>
    <property type="project" value="InterPro"/>
</dbReference>
<dbReference type="AlphaFoldDB" id="A0A0P8AJK5"/>
<evidence type="ECO:0000313" key="2">
    <source>
        <dbReference type="EMBL" id="KPQ18838.1"/>
    </source>
</evidence>
<dbReference type="Pfam" id="PF08240">
    <property type="entry name" value="ADH_N"/>
    <property type="match status" value="1"/>
</dbReference>
<dbReference type="InterPro" id="IPR013149">
    <property type="entry name" value="ADH-like_C"/>
</dbReference>
<dbReference type="PANTHER" id="PTHR45033:SF3">
    <property type="entry name" value="DEHYDROGENASE, PUTATIVE (AFU_ORTHOLOGUE AFUA_2G13270)-RELATED"/>
    <property type="match status" value="1"/>
</dbReference>
<dbReference type="SUPFAM" id="SSF51735">
    <property type="entry name" value="NAD(P)-binding Rossmann-fold domains"/>
    <property type="match status" value="1"/>
</dbReference>
<comment type="caution">
    <text evidence="2">The sequence shown here is derived from an EMBL/GenBank/DDBJ whole genome shotgun (WGS) entry which is preliminary data.</text>
</comment>
<dbReference type="SUPFAM" id="SSF50129">
    <property type="entry name" value="GroES-like"/>
    <property type="match status" value="1"/>
</dbReference>
<organism evidence="2 3">
    <name type="scientific">Algoriphagus marincola HL-49</name>
    <dbReference type="NCBI Taxonomy" id="1305737"/>
    <lineage>
        <taxon>Bacteria</taxon>
        <taxon>Pseudomonadati</taxon>
        <taxon>Bacteroidota</taxon>
        <taxon>Cytophagia</taxon>
        <taxon>Cytophagales</taxon>
        <taxon>Cyclobacteriaceae</taxon>
        <taxon>Algoriphagus</taxon>
    </lineage>
</organism>
<protein>
    <submittedName>
        <fullName evidence="2">Zn-binding dehydrogenase</fullName>
    </submittedName>
</protein>
<accession>A0A0P8AJK5</accession>
<name>A0A0P8AJK5_9BACT</name>
<feature type="domain" description="Enoyl reductase (ER)" evidence="1">
    <location>
        <begin position="9"/>
        <end position="330"/>
    </location>
</feature>
<dbReference type="Gene3D" id="3.40.50.720">
    <property type="entry name" value="NAD(P)-binding Rossmann-like Domain"/>
    <property type="match status" value="1"/>
</dbReference>
<dbReference type="eggNOG" id="COG0604">
    <property type="taxonomic scope" value="Bacteria"/>
</dbReference>
<sequence length="332" mass="36155">MLGIVLDRNLTDKIELREVSIASLMSNQVKVKIKAAALNHRDEWCRQGLYPNISDGVILGSDGAGIIEEVGSEITSWKVGQEVIINPSLHWGEDQKAQSNDFQILGMPAHGTLSEYVIVSADRLHLKPSHLNWEEAAALPLAGLTAFRALVYQGKVTPSDQVLITGFGGGVAQFAAQFSKALGTNVYVSSSQESKIQKALEIGLDGGFNYRDEDWTKKALNETGGFDLIIDGASGDGLNDLIKVSRPGARIVIYGATQGNPGKLEARRIFWNQLKIMGSTMGSDNDFSEMLKLVGEKEIKPLVDQVFPFENAVAAFDRMRDGKQLGKIILKP</sequence>
<dbReference type="PATRIC" id="fig|1305737.6.peg.1572"/>
<reference evidence="2 3" key="1">
    <citation type="submission" date="2015-09" db="EMBL/GenBank/DDBJ databases">
        <title>Identification and resolution of microdiversity through metagenomic sequencing of parallel consortia.</title>
        <authorList>
            <person name="Nelson W.C."/>
            <person name="Romine M.F."/>
            <person name="Lindemann S.R."/>
        </authorList>
    </citation>
    <scope>NUCLEOTIDE SEQUENCE [LARGE SCALE GENOMIC DNA]</scope>
    <source>
        <strain evidence="2">HL-49</strain>
    </source>
</reference>
<dbReference type="OrthoDB" id="9787435at2"/>
<dbReference type="Gene3D" id="3.90.180.10">
    <property type="entry name" value="Medium-chain alcohol dehydrogenases, catalytic domain"/>
    <property type="match status" value="1"/>
</dbReference>
<dbReference type="Proteomes" id="UP000050421">
    <property type="component" value="Unassembled WGS sequence"/>
</dbReference>
<dbReference type="InterPro" id="IPR036291">
    <property type="entry name" value="NAD(P)-bd_dom_sf"/>
</dbReference>
<proteinExistence type="predicted"/>
<dbReference type="InterPro" id="IPR052711">
    <property type="entry name" value="Zinc_ADH-like"/>
</dbReference>
<dbReference type="InterPro" id="IPR020843">
    <property type="entry name" value="ER"/>
</dbReference>
<evidence type="ECO:0000313" key="3">
    <source>
        <dbReference type="Proteomes" id="UP000050421"/>
    </source>
</evidence>
<dbReference type="InterPro" id="IPR011032">
    <property type="entry name" value="GroES-like_sf"/>
</dbReference>
<dbReference type="Pfam" id="PF00107">
    <property type="entry name" value="ADH_zinc_N"/>
    <property type="match status" value="1"/>
</dbReference>
<evidence type="ECO:0000259" key="1">
    <source>
        <dbReference type="SMART" id="SM00829"/>
    </source>
</evidence>
<dbReference type="STRING" id="1305737.GCA_000526355_01162"/>
<dbReference type="EMBL" id="LJXT01000019">
    <property type="protein sequence ID" value="KPQ18838.1"/>
    <property type="molecule type" value="Genomic_DNA"/>
</dbReference>